<gene>
    <name evidence="8" type="primary">fdsG</name>
    <name evidence="8" type="ordered locus">HTH_1680</name>
</gene>
<sequence>MVERGLYEEISKLKSKKNALIPILHIIQERQGYIPEYTVDLLSSELNLSKAEVWGVITFYSDFRLKPPGKHIIKVCRSEACLAMGGRKVQEHIKCILGIDFGQTTHDGIFTLEGVYCFGNCACAPSVMVDGKLYGRAFPERIDMIMENILKKR</sequence>
<dbReference type="SUPFAM" id="SSF52833">
    <property type="entry name" value="Thioredoxin-like"/>
    <property type="match status" value="1"/>
</dbReference>
<evidence type="ECO:0000256" key="2">
    <source>
        <dbReference type="ARBA" id="ARBA00022714"/>
    </source>
</evidence>
<evidence type="ECO:0000313" key="9">
    <source>
        <dbReference type="Proteomes" id="UP000002574"/>
    </source>
</evidence>
<name>D3DJX5_HYDTT</name>
<keyword evidence="3 7" id="KW-0479">Metal-binding</keyword>
<evidence type="ECO:0000313" key="8">
    <source>
        <dbReference type="EMBL" id="BAI70127.1"/>
    </source>
</evidence>
<comment type="similarity">
    <text evidence="1">Belongs to the complex I 24 kDa subunit family.</text>
</comment>
<dbReference type="Gene3D" id="3.40.30.10">
    <property type="entry name" value="Glutaredoxin"/>
    <property type="match status" value="1"/>
</dbReference>
<dbReference type="GO" id="GO:0016491">
    <property type="term" value="F:oxidoreductase activity"/>
    <property type="evidence" value="ECO:0007669"/>
    <property type="project" value="InterPro"/>
</dbReference>
<dbReference type="PANTHER" id="PTHR43342">
    <property type="entry name" value="NADH-QUINONE OXIDOREDUCTASE, E SUBUNIT"/>
    <property type="match status" value="1"/>
</dbReference>
<dbReference type="PIRSF" id="PIRSF000216">
    <property type="entry name" value="NADH_DH_24kDa"/>
    <property type="match status" value="1"/>
</dbReference>
<dbReference type="PATRIC" id="fig|608538.5.peg.1696"/>
<keyword evidence="2 7" id="KW-0001">2Fe-2S</keyword>
<dbReference type="KEGG" id="hth:HTH_1680"/>
<feature type="binding site" evidence="7">
    <location>
        <position position="81"/>
    </location>
    <ligand>
        <name>[2Fe-2S] cluster</name>
        <dbReference type="ChEBI" id="CHEBI:190135"/>
    </ligand>
</feature>
<accession>D3DJX5</accession>
<keyword evidence="9" id="KW-1185">Reference proteome</keyword>
<dbReference type="GO" id="GO:0051537">
    <property type="term" value="F:2 iron, 2 sulfur cluster binding"/>
    <property type="evidence" value="ECO:0007669"/>
    <property type="project" value="UniProtKB-KW"/>
</dbReference>
<feature type="binding site" evidence="7">
    <location>
        <position position="121"/>
    </location>
    <ligand>
        <name>[2Fe-2S] cluster</name>
        <dbReference type="ChEBI" id="CHEBI:190135"/>
    </ligand>
</feature>
<keyword evidence="5 7" id="KW-0411">Iron-sulfur</keyword>
<dbReference type="Gene3D" id="1.10.10.1590">
    <property type="entry name" value="NADH-quinone oxidoreductase subunit E"/>
    <property type="match status" value="1"/>
</dbReference>
<comment type="cofactor">
    <cofactor evidence="7">
        <name>[2Fe-2S] cluster</name>
        <dbReference type="ChEBI" id="CHEBI:190135"/>
    </cofactor>
    <text evidence="7">Binds 1 [2Fe-2S] cluster.</text>
</comment>
<dbReference type="eggNOG" id="COG1905">
    <property type="taxonomic scope" value="Bacteria"/>
</dbReference>
<evidence type="ECO:0000256" key="7">
    <source>
        <dbReference type="PIRSR" id="PIRSR000216-1"/>
    </source>
</evidence>
<evidence type="ECO:0000256" key="4">
    <source>
        <dbReference type="ARBA" id="ARBA00023004"/>
    </source>
</evidence>
<dbReference type="RefSeq" id="WP_012964307.1">
    <property type="nucleotide sequence ID" value="NC_013799.1"/>
</dbReference>
<reference evidence="8 9" key="1">
    <citation type="journal article" date="2010" name="J. Bacteriol.">
        <title>Complete genome sequence of the thermophilic, obligately chemolithoautotrophic hydrogen-oxidizing bacterium Hydrogenobacter thermophilus TK-6.</title>
        <authorList>
            <person name="Arai H."/>
            <person name="Kanbe H."/>
            <person name="Ishii M."/>
            <person name="Igarashi Y."/>
        </authorList>
    </citation>
    <scope>NUCLEOTIDE SEQUENCE [LARGE SCALE GENOMIC DNA]</scope>
    <source>
        <strain evidence="9">DSM 6534 / IAM 12695 / TK-6 [Tokyo]</strain>
    </source>
</reference>
<evidence type="ECO:0000256" key="6">
    <source>
        <dbReference type="ARBA" id="ARBA00034078"/>
    </source>
</evidence>
<evidence type="ECO:0000256" key="3">
    <source>
        <dbReference type="ARBA" id="ARBA00022723"/>
    </source>
</evidence>
<dbReference type="OrthoDB" id="9807941at2"/>
<keyword evidence="4 7" id="KW-0408">Iron</keyword>
<dbReference type="PANTHER" id="PTHR43342:SF1">
    <property type="entry name" value="BIFURCATING [FEFE] HYDROGENASE GAMMA SUBUNIT"/>
    <property type="match status" value="1"/>
</dbReference>
<dbReference type="STRING" id="608538.HTH_1680"/>
<dbReference type="EMBL" id="AP011112">
    <property type="protein sequence ID" value="BAI70127.1"/>
    <property type="molecule type" value="Genomic_DNA"/>
</dbReference>
<dbReference type="InterPro" id="IPR028431">
    <property type="entry name" value="NADP_DH_HndA-like"/>
</dbReference>
<proteinExistence type="inferred from homology"/>
<dbReference type="InterPro" id="IPR041921">
    <property type="entry name" value="NuoE_N"/>
</dbReference>
<dbReference type="InterPro" id="IPR002023">
    <property type="entry name" value="NuoE-like"/>
</dbReference>
<evidence type="ECO:0000256" key="1">
    <source>
        <dbReference type="ARBA" id="ARBA00010643"/>
    </source>
</evidence>
<dbReference type="Proteomes" id="UP000002574">
    <property type="component" value="Chromosome"/>
</dbReference>
<comment type="cofactor">
    <cofactor evidence="6">
        <name>[2Fe-2S] cluster</name>
        <dbReference type="ChEBI" id="CHEBI:190135"/>
    </cofactor>
</comment>
<protein>
    <submittedName>
        <fullName evidence="8">NAD-dependent formate dehydrogenase gamma subunit</fullName>
    </submittedName>
</protein>
<dbReference type="Pfam" id="PF01257">
    <property type="entry name" value="2Fe-2S_thioredx"/>
    <property type="match status" value="1"/>
</dbReference>
<feature type="binding site" evidence="7">
    <location>
        <position position="117"/>
    </location>
    <ligand>
        <name>[2Fe-2S] cluster</name>
        <dbReference type="ChEBI" id="CHEBI:190135"/>
    </ligand>
</feature>
<organism evidence="8 9">
    <name type="scientific">Hydrogenobacter thermophilus (strain DSM 6534 / IAM 12695 / TK-6)</name>
    <dbReference type="NCBI Taxonomy" id="608538"/>
    <lineage>
        <taxon>Bacteria</taxon>
        <taxon>Pseudomonadati</taxon>
        <taxon>Aquificota</taxon>
        <taxon>Aquificia</taxon>
        <taxon>Aquificales</taxon>
        <taxon>Aquificaceae</taxon>
        <taxon>Hydrogenobacter</taxon>
    </lineage>
</organism>
<dbReference type="AlphaFoldDB" id="D3DJX5"/>
<dbReference type="KEGG" id="hte:Hydth_1665"/>
<evidence type="ECO:0000256" key="5">
    <source>
        <dbReference type="ARBA" id="ARBA00023014"/>
    </source>
</evidence>
<feature type="binding site" evidence="7">
    <location>
        <position position="76"/>
    </location>
    <ligand>
        <name>[2Fe-2S] cluster</name>
        <dbReference type="ChEBI" id="CHEBI:190135"/>
    </ligand>
</feature>
<dbReference type="InterPro" id="IPR036249">
    <property type="entry name" value="Thioredoxin-like_sf"/>
</dbReference>
<dbReference type="CDD" id="cd03081">
    <property type="entry name" value="TRX_Fd_NuoE_FDH_gamma"/>
    <property type="match status" value="1"/>
</dbReference>
<dbReference type="GO" id="GO:0046872">
    <property type="term" value="F:metal ion binding"/>
    <property type="evidence" value="ECO:0007669"/>
    <property type="project" value="UniProtKB-KW"/>
</dbReference>